<dbReference type="PANTHER" id="PTHR23419">
    <property type="entry name" value="DIVALENT CATION TOLERANCE CUTA-RELATED"/>
    <property type="match status" value="1"/>
</dbReference>
<sequence length="111" mass="12486">MSDDASDATVCEVIITANDEGWLVDFTRSLVTDRLAACGHHQPIRAVYRWQGAIQEERETRVALHTRRSLVDQIIDRAREAHPYDVPCVLTLPVLDGNPAYLEWVLAETDG</sequence>
<reference evidence="2 3" key="1">
    <citation type="submission" date="2011-05" db="EMBL/GenBank/DDBJ databases">
        <title>Whole genome sequence of Microlunatus phosphovorus NM-1.</title>
        <authorList>
            <person name="Hosoyama A."/>
            <person name="Sasaki K."/>
            <person name="Harada T."/>
            <person name="Igarashi R."/>
            <person name="Kawakoshi A."/>
            <person name="Sasagawa M."/>
            <person name="Fukada J."/>
            <person name="Nakamura S."/>
            <person name="Katano Y."/>
            <person name="Hanada S."/>
            <person name="Kamagata Y."/>
            <person name="Nakamura N."/>
            <person name="Yamazaki S."/>
            <person name="Fujita N."/>
        </authorList>
    </citation>
    <scope>NUCLEOTIDE SEQUENCE [LARGE SCALE GENOMIC DNA]</scope>
    <source>
        <strain evidence="3">ATCC 700054 / DSM 10555 / JCM 9379 / NBRC 101784 / NCIMB 13414 / VKM Ac-1990 / NM-1</strain>
    </source>
</reference>
<dbReference type="InterPro" id="IPR004323">
    <property type="entry name" value="Ion_tolerance_CutA"/>
</dbReference>
<evidence type="ECO:0000256" key="1">
    <source>
        <dbReference type="ARBA" id="ARBA00010169"/>
    </source>
</evidence>
<dbReference type="EMBL" id="AP012204">
    <property type="protein sequence ID" value="BAK37718.1"/>
    <property type="molecule type" value="Genomic_DNA"/>
</dbReference>
<dbReference type="eggNOG" id="COG1324">
    <property type="taxonomic scope" value="Bacteria"/>
</dbReference>
<dbReference type="PANTHER" id="PTHR23419:SF8">
    <property type="entry name" value="FI09726P"/>
    <property type="match status" value="1"/>
</dbReference>
<comment type="similarity">
    <text evidence="1">Belongs to the CutA family.</text>
</comment>
<dbReference type="Pfam" id="PF03091">
    <property type="entry name" value="CutA1"/>
    <property type="match status" value="1"/>
</dbReference>
<dbReference type="Proteomes" id="UP000007947">
    <property type="component" value="Chromosome"/>
</dbReference>
<evidence type="ECO:0000313" key="3">
    <source>
        <dbReference type="Proteomes" id="UP000007947"/>
    </source>
</evidence>
<dbReference type="OrthoDB" id="37622at2"/>
<dbReference type="KEGG" id="mph:MLP_47040"/>
<dbReference type="GO" id="GO:0005507">
    <property type="term" value="F:copper ion binding"/>
    <property type="evidence" value="ECO:0007669"/>
    <property type="project" value="TreeGrafter"/>
</dbReference>
<dbReference type="GO" id="GO:0010038">
    <property type="term" value="P:response to metal ion"/>
    <property type="evidence" value="ECO:0007669"/>
    <property type="project" value="InterPro"/>
</dbReference>
<gene>
    <name evidence="2" type="primary">cutA</name>
    <name evidence="2" type="ordered locus">MLP_47040</name>
</gene>
<dbReference type="InterPro" id="IPR011322">
    <property type="entry name" value="N-reg_PII-like_a/b"/>
</dbReference>
<name>F5XEH0_MICPN</name>
<dbReference type="Gene3D" id="3.30.70.120">
    <property type="match status" value="1"/>
</dbReference>
<organism evidence="2 3">
    <name type="scientific">Microlunatus phosphovorus (strain ATCC 700054 / DSM 10555 / JCM 9379 / NBRC 101784 / NCIMB 13414 / VKM Ac-1990 / NM-1)</name>
    <dbReference type="NCBI Taxonomy" id="1032480"/>
    <lineage>
        <taxon>Bacteria</taxon>
        <taxon>Bacillati</taxon>
        <taxon>Actinomycetota</taxon>
        <taxon>Actinomycetes</taxon>
        <taxon>Propionibacteriales</taxon>
        <taxon>Propionibacteriaceae</taxon>
        <taxon>Microlunatus</taxon>
    </lineage>
</organism>
<dbReference type="STRING" id="1032480.MLP_47040"/>
<dbReference type="RefSeq" id="WP_013865544.1">
    <property type="nucleotide sequence ID" value="NC_015635.1"/>
</dbReference>
<accession>F5XEH0</accession>
<protein>
    <submittedName>
        <fullName evidence="2">Putative divalent cation tolerance protein</fullName>
    </submittedName>
</protein>
<dbReference type="InterPro" id="IPR015867">
    <property type="entry name" value="N-reg_PII/ATP_PRibTrfase_C"/>
</dbReference>
<proteinExistence type="inferred from homology"/>
<dbReference type="SUPFAM" id="SSF54913">
    <property type="entry name" value="GlnB-like"/>
    <property type="match status" value="1"/>
</dbReference>
<dbReference type="HOGENOM" id="CLU_098807_3_1_11"/>
<keyword evidence="3" id="KW-1185">Reference proteome</keyword>
<dbReference type="AlphaFoldDB" id="F5XEH0"/>
<evidence type="ECO:0000313" key="2">
    <source>
        <dbReference type="EMBL" id="BAK37718.1"/>
    </source>
</evidence>